<dbReference type="InterPro" id="IPR000620">
    <property type="entry name" value="EamA_dom"/>
</dbReference>
<evidence type="ECO:0000256" key="1">
    <source>
        <dbReference type="ARBA" id="ARBA00004141"/>
    </source>
</evidence>
<feature type="transmembrane region" description="Helical" evidence="6">
    <location>
        <begin position="304"/>
        <end position="324"/>
    </location>
</feature>
<keyword evidence="4 6" id="KW-1133">Transmembrane helix</keyword>
<evidence type="ECO:0000256" key="2">
    <source>
        <dbReference type="ARBA" id="ARBA00007635"/>
    </source>
</evidence>
<organism evidence="9 10">
    <name type="scientific">Solanum pennellii</name>
    <name type="common">Tomato</name>
    <name type="synonym">Lycopersicon pennellii</name>
    <dbReference type="NCBI Taxonomy" id="28526"/>
    <lineage>
        <taxon>Eukaryota</taxon>
        <taxon>Viridiplantae</taxon>
        <taxon>Streptophyta</taxon>
        <taxon>Embryophyta</taxon>
        <taxon>Tracheophyta</taxon>
        <taxon>Spermatophyta</taxon>
        <taxon>Magnoliopsida</taxon>
        <taxon>eudicotyledons</taxon>
        <taxon>Gunneridae</taxon>
        <taxon>Pentapetalae</taxon>
        <taxon>asterids</taxon>
        <taxon>lamiids</taxon>
        <taxon>Solanales</taxon>
        <taxon>Solanaceae</taxon>
        <taxon>Solanoideae</taxon>
        <taxon>Solaneae</taxon>
        <taxon>Solanum</taxon>
        <taxon>Solanum subgen. Lycopersicon</taxon>
    </lineage>
</organism>
<dbReference type="PANTHER" id="PTHR31218">
    <property type="entry name" value="WAT1-RELATED PROTEIN"/>
    <property type="match status" value="1"/>
</dbReference>
<feature type="transmembrane region" description="Helical" evidence="6">
    <location>
        <begin position="247"/>
        <end position="271"/>
    </location>
</feature>
<keyword evidence="3 6" id="KW-0812">Transmembrane</keyword>
<feature type="domain" description="EamA" evidence="8">
    <location>
        <begin position="15"/>
        <end position="153"/>
    </location>
</feature>
<proteinExistence type="inferred from homology"/>
<sequence length="394" mass="43382">MENLCNVLHGMRPLLLMIMGQMILTGMNIVFKLATSDGMNSSVLIFYRSLFASVFMIPLAFFIERGKRVKLTKMVVFQGFLCGLLGGSIGQNMYLQSLVYTSATFVSAMFNLIPAMTFIVAIILRLERLGWHSAAGKAKVFGTIICISGAMLLSLYKGPEINMGSTHINLLHSTKHKVENKPLIGAILAIAGCTCYALLLIVQAKAAKRYPCPYSFTALLNVMAAVQCFVVAVLVERDWNQWKLGWNIRLAAAAYTGVFCSGVLFTILAWVVRMKGPVYASIFNPLMLVMVAIAGYLFLGEKLVLGTIMGSVIIVCGLYIVLWGKDKEIKKMSQLVPDEEGITDIKSSSRKGSSHGGSSKREGKEEEQQQEEQEENKRDSQVGSEILGGIYIYH</sequence>
<feature type="transmembrane region" description="Helical" evidence="6">
    <location>
        <begin position="75"/>
        <end position="94"/>
    </location>
</feature>
<feature type="transmembrane region" description="Helical" evidence="6">
    <location>
        <begin position="183"/>
        <end position="202"/>
    </location>
</feature>
<dbReference type="SUPFAM" id="SSF103481">
    <property type="entry name" value="Multidrug resistance efflux transporter EmrE"/>
    <property type="match status" value="2"/>
</dbReference>
<comment type="similarity">
    <text evidence="2 6">Belongs to the drug/metabolite transporter (DMT) superfamily. Plant drug/metabolite exporter (P-DME) (TC 2.A.7.4) family.</text>
</comment>
<evidence type="ECO:0000313" key="10">
    <source>
        <dbReference type="RefSeq" id="XP_015070146.1"/>
    </source>
</evidence>
<dbReference type="Proteomes" id="UP000694930">
    <property type="component" value="Chromosome 1"/>
</dbReference>
<feature type="transmembrane region" description="Helical" evidence="6">
    <location>
        <begin position="214"/>
        <end position="235"/>
    </location>
</feature>
<gene>
    <name evidence="10" type="primary">LOC107014652</name>
</gene>
<evidence type="ECO:0000256" key="6">
    <source>
        <dbReference type="RuleBase" id="RU363077"/>
    </source>
</evidence>
<keyword evidence="5 6" id="KW-0472">Membrane</keyword>
<dbReference type="InterPro" id="IPR037185">
    <property type="entry name" value="EmrE-like"/>
</dbReference>
<feature type="region of interest" description="Disordered" evidence="7">
    <location>
        <begin position="343"/>
        <end position="394"/>
    </location>
</feature>
<feature type="transmembrane region" description="Helical" evidence="6">
    <location>
        <begin position="278"/>
        <end position="298"/>
    </location>
</feature>
<dbReference type="InterPro" id="IPR030184">
    <property type="entry name" value="WAT1-related"/>
</dbReference>
<evidence type="ECO:0000256" key="3">
    <source>
        <dbReference type="ARBA" id="ARBA00022692"/>
    </source>
</evidence>
<evidence type="ECO:0000256" key="4">
    <source>
        <dbReference type="ARBA" id="ARBA00022989"/>
    </source>
</evidence>
<keyword evidence="9" id="KW-1185">Reference proteome</keyword>
<evidence type="ECO:0000313" key="9">
    <source>
        <dbReference type="Proteomes" id="UP000694930"/>
    </source>
</evidence>
<feature type="transmembrane region" description="Helical" evidence="6">
    <location>
        <begin position="43"/>
        <end position="63"/>
    </location>
</feature>
<comment type="subcellular location">
    <subcellularLocation>
        <location evidence="1 6">Membrane</location>
        <topology evidence="1 6">Multi-pass membrane protein</topology>
    </subcellularLocation>
</comment>
<feature type="transmembrane region" description="Helical" evidence="6">
    <location>
        <begin position="138"/>
        <end position="156"/>
    </location>
</feature>
<evidence type="ECO:0000256" key="5">
    <source>
        <dbReference type="ARBA" id="ARBA00023136"/>
    </source>
</evidence>
<feature type="transmembrane region" description="Helical" evidence="6">
    <location>
        <begin position="100"/>
        <end position="126"/>
    </location>
</feature>
<dbReference type="GeneID" id="107014652"/>
<reference evidence="9" key="1">
    <citation type="journal article" date="2014" name="Nat. Genet.">
        <title>The genome of the stress-tolerant wild tomato species Solanum pennellii.</title>
        <authorList>
            <person name="Bolger A."/>
            <person name="Scossa F."/>
            <person name="Bolger M.E."/>
            <person name="Lanz C."/>
            <person name="Maumus F."/>
            <person name="Tohge T."/>
            <person name="Quesneville H."/>
            <person name="Alseekh S."/>
            <person name="Sorensen I."/>
            <person name="Lichtenstein G."/>
            <person name="Fich E.A."/>
            <person name="Conte M."/>
            <person name="Keller H."/>
            <person name="Schneeberger K."/>
            <person name="Schwacke R."/>
            <person name="Ofner I."/>
            <person name="Vrebalov J."/>
            <person name="Xu Y."/>
            <person name="Osorio S."/>
            <person name="Aflitos S.A."/>
            <person name="Schijlen E."/>
            <person name="Jimenez-Gomez J.M."/>
            <person name="Ryngajllo M."/>
            <person name="Kimura S."/>
            <person name="Kumar R."/>
            <person name="Koenig D."/>
            <person name="Headland L.R."/>
            <person name="Maloof J.N."/>
            <person name="Sinha N."/>
            <person name="van Ham R.C."/>
            <person name="Lankhorst R.K."/>
            <person name="Mao L."/>
            <person name="Vogel A."/>
            <person name="Arsova B."/>
            <person name="Panstruga R."/>
            <person name="Fei Z."/>
            <person name="Rose J.K."/>
            <person name="Zamir D."/>
            <person name="Carrari F."/>
            <person name="Giovannoni J.J."/>
            <person name="Weigel D."/>
            <person name="Usadel B."/>
            <person name="Fernie A.R."/>
        </authorList>
    </citation>
    <scope>NUCLEOTIDE SEQUENCE [LARGE SCALE GENOMIC DNA]</scope>
    <source>
        <strain evidence="9">cv. LA0716</strain>
    </source>
</reference>
<dbReference type="Pfam" id="PF00892">
    <property type="entry name" value="EamA"/>
    <property type="match status" value="2"/>
</dbReference>
<accession>A0ABM1GEX4</accession>
<feature type="transmembrane region" description="Helical" evidence="6">
    <location>
        <begin position="12"/>
        <end position="31"/>
    </location>
</feature>
<name>A0ABM1GEX4_SOLPN</name>
<dbReference type="RefSeq" id="XP_015070146.1">
    <property type="nucleotide sequence ID" value="XM_015214660.2"/>
</dbReference>
<reference evidence="10" key="2">
    <citation type="submission" date="2025-08" db="UniProtKB">
        <authorList>
            <consortium name="RefSeq"/>
        </authorList>
    </citation>
    <scope>IDENTIFICATION</scope>
</reference>
<feature type="domain" description="EamA" evidence="8">
    <location>
        <begin position="184"/>
        <end position="322"/>
    </location>
</feature>
<evidence type="ECO:0000256" key="7">
    <source>
        <dbReference type="SAM" id="MobiDB-lite"/>
    </source>
</evidence>
<evidence type="ECO:0000259" key="8">
    <source>
        <dbReference type="Pfam" id="PF00892"/>
    </source>
</evidence>
<protein>
    <recommendedName>
        <fullName evidence="6">WAT1-related protein</fullName>
    </recommendedName>
</protein>